<dbReference type="Pfam" id="PF16859">
    <property type="entry name" value="TetR_C_11"/>
    <property type="match status" value="1"/>
</dbReference>
<keyword evidence="1" id="KW-0805">Transcription regulation</keyword>
<dbReference type="Pfam" id="PF00440">
    <property type="entry name" value="TetR_N"/>
    <property type="match status" value="1"/>
</dbReference>
<feature type="domain" description="HTH tetR-type" evidence="6">
    <location>
        <begin position="23"/>
        <end position="83"/>
    </location>
</feature>
<dbReference type="InterPro" id="IPR001647">
    <property type="entry name" value="HTH_TetR"/>
</dbReference>
<keyword evidence="8" id="KW-1185">Reference proteome</keyword>
<dbReference type="SUPFAM" id="SSF46689">
    <property type="entry name" value="Homeodomain-like"/>
    <property type="match status" value="1"/>
</dbReference>
<feature type="DNA-binding region" description="H-T-H motif" evidence="4">
    <location>
        <begin position="46"/>
        <end position="65"/>
    </location>
</feature>
<sequence>MSTQAAPGSAPAAPAGRRSKITPERERELFEAVLDLLRERGYDAVTMEGVAARTKCGKATLYRQWKTKSQLVTAALDTSRCALFTGVDTGSLAGDLRAAARAASDRRGRDTALMEAVGHAYLHHPDLRRALRETVINPEVAALDGILHRAAERGEIAADHPALDFVAPAFLGVLRVERLFEDRFADRDALPAFVDAVLLPALGLAPAGA</sequence>
<dbReference type="InterPro" id="IPR050109">
    <property type="entry name" value="HTH-type_TetR-like_transc_reg"/>
</dbReference>
<dbReference type="InterPro" id="IPR036271">
    <property type="entry name" value="Tet_transcr_reg_TetR-rel_C_sf"/>
</dbReference>
<evidence type="ECO:0000313" key="7">
    <source>
        <dbReference type="EMBL" id="PRH78192.1"/>
    </source>
</evidence>
<dbReference type="Gene3D" id="1.10.357.10">
    <property type="entry name" value="Tetracycline Repressor, domain 2"/>
    <property type="match status" value="1"/>
</dbReference>
<proteinExistence type="predicted"/>
<dbReference type="PRINTS" id="PR00455">
    <property type="entry name" value="HTHTETR"/>
</dbReference>
<dbReference type="Proteomes" id="UP000239322">
    <property type="component" value="Unassembled WGS sequence"/>
</dbReference>
<dbReference type="OrthoDB" id="9796019at2"/>
<name>A0A2S9PUU1_9ACTN</name>
<comment type="caution">
    <text evidence="7">The sequence shown here is derived from an EMBL/GenBank/DDBJ whole genome shotgun (WGS) entry which is preliminary data.</text>
</comment>
<feature type="region of interest" description="Disordered" evidence="5">
    <location>
        <begin position="1"/>
        <end position="24"/>
    </location>
</feature>
<dbReference type="PROSITE" id="PS50977">
    <property type="entry name" value="HTH_TETR_2"/>
    <property type="match status" value="1"/>
</dbReference>
<evidence type="ECO:0000256" key="5">
    <source>
        <dbReference type="SAM" id="MobiDB-lite"/>
    </source>
</evidence>
<accession>A0A2S9PUU1</accession>
<dbReference type="PANTHER" id="PTHR30055">
    <property type="entry name" value="HTH-TYPE TRANSCRIPTIONAL REGULATOR RUTR"/>
    <property type="match status" value="1"/>
</dbReference>
<dbReference type="GO" id="GO:0003700">
    <property type="term" value="F:DNA-binding transcription factor activity"/>
    <property type="evidence" value="ECO:0007669"/>
    <property type="project" value="TreeGrafter"/>
</dbReference>
<dbReference type="RefSeq" id="WP_105869617.1">
    <property type="nucleotide sequence ID" value="NZ_PVLV01000230.1"/>
</dbReference>
<protein>
    <submittedName>
        <fullName evidence="7">TetR family transcriptional regulator</fullName>
    </submittedName>
</protein>
<organism evidence="7 8">
    <name type="scientific">Streptomyces solincola</name>
    <dbReference type="NCBI Taxonomy" id="2100817"/>
    <lineage>
        <taxon>Bacteria</taxon>
        <taxon>Bacillati</taxon>
        <taxon>Actinomycetota</taxon>
        <taxon>Actinomycetes</taxon>
        <taxon>Kitasatosporales</taxon>
        <taxon>Streptomycetaceae</taxon>
        <taxon>Streptomyces</taxon>
    </lineage>
</organism>
<dbReference type="InterPro" id="IPR009057">
    <property type="entry name" value="Homeodomain-like_sf"/>
</dbReference>
<dbReference type="SUPFAM" id="SSF48498">
    <property type="entry name" value="Tetracyclin repressor-like, C-terminal domain"/>
    <property type="match status" value="1"/>
</dbReference>
<dbReference type="AlphaFoldDB" id="A0A2S9PUU1"/>
<keyword evidence="2 4" id="KW-0238">DNA-binding</keyword>
<dbReference type="Gene3D" id="1.10.10.60">
    <property type="entry name" value="Homeodomain-like"/>
    <property type="match status" value="1"/>
</dbReference>
<evidence type="ECO:0000256" key="3">
    <source>
        <dbReference type="ARBA" id="ARBA00023163"/>
    </source>
</evidence>
<evidence type="ECO:0000256" key="4">
    <source>
        <dbReference type="PROSITE-ProRule" id="PRU00335"/>
    </source>
</evidence>
<evidence type="ECO:0000259" key="6">
    <source>
        <dbReference type="PROSITE" id="PS50977"/>
    </source>
</evidence>
<dbReference type="PANTHER" id="PTHR30055:SF149">
    <property type="entry name" value="TETR-FAMILY TRANSCRIPTIONAL REGULATOR"/>
    <property type="match status" value="1"/>
</dbReference>
<gene>
    <name evidence="7" type="ORF">C6N75_16195</name>
</gene>
<reference evidence="7 8" key="1">
    <citation type="submission" date="2018-03" db="EMBL/GenBank/DDBJ databases">
        <title>Novel Streptomyces sp. from soil.</title>
        <authorList>
            <person name="Tan G.Y.A."/>
            <person name="Lee Z.Y."/>
        </authorList>
    </citation>
    <scope>NUCLEOTIDE SEQUENCE [LARGE SCALE GENOMIC DNA]</scope>
    <source>
        <strain evidence="7 8">ST5x</strain>
    </source>
</reference>
<evidence type="ECO:0000256" key="2">
    <source>
        <dbReference type="ARBA" id="ARBA00023125"/>
    </source>
</evidence>
<dbReference type="GO" id="GO:0000976">
    <property type="term" value="F:transcription cis-regulatory region binding"/>
    <property type="evidence" value="ECO:0007669"/>
    <property type="project" value="TreeGrafter"/>
</dbReference>
<evidence type="ECO:0000256" key="1">
    <source>
        <dbReference type="ARBA" id="ARBA00023015"/>
    </source>
</evidence>
<dbReference type="InterPro" id="IPR011075">
    <property type="entry name" value="TetR_C"/>
</dbReference>
<dbReference type="EMBL" id="PVLV01000230">
    <property type="protein sequence ID" value="PRH78192.1"/>
    <property type="molecule type" value="Genomic_DNA"/>
</dbReference>
<evidence type="ECO:0000313" key="8">
    <source>
        <dbReference type="Proteomes" id="UP000239322"/>
    </source>
</evidence>
<keyword evidence="3" id="KW-0804">Transcription</keyword>
<feature type="compositionally biased region" description="Low complexity" evidence="5">
    <location>
        <begin position="1"/>
        <end position="16"/>
    </location>
</feature>